<keyword evidence="5 7" id="KW-1133">Transmembrane helix</keyword>
<accession>A0A6S6SV87</accession>
<dbReference type="EMBL" id="CACVAQ010000119">
    <property type="protein sequence ID" value="CAA6806480.1"/>
    <property type="molecule type" value="Genomic_DNA"/>
</dbReference>
<dbReference type="PROSITE" id="PS50928">
    <property type="entry name" value="ABC_TM1"/>
    <property type="match status" value="1"/>
</dbReference>
<dbReference type="AlphaFoldDB" id="A0A6S6SV87"/>
<comment type="subcellular location">
    <subcellularLocation>
        <location evidence="1 7">Cell membrane</location>
        <topology evidence="1 7">Multi-pass membrane protein</topology>
    </subcellularLocation>
</comment>
<dbReference type="GO" id="GO:0005886">
    <property type="term" value="C:plasma membrane"/>
    <property type="evidence" value="ECO:0007669"/>
    <property type="project" value="UniProtKB-SubCell"/>
</dbReference>
<sequence>MFQYIIKRILIFIPTFFVISLLIFGLSKMAPGDPVLVVMGGNDSEGVGQRSDLLNGEKAYAQVAERLGLDKPAFYFVFTSAAYPANLYEISKQNHRETISRLIDAYGNAAAVMDYYNTLKNVYYKTADIENARHSIEGTARNCMNDLFNEYEDGVIMFKLNLLKDSLATPDNGLEAIQGDWNDLIEKYQYLKDNPTKTELYLPTIRSYGINTQYHTWMFGDYPWFSSVDSSSHYRIEALSLEIIDLVPQKRSLNNSISKLRGRNYTIQEELDRVGTNASPDSLRQVLASNEVQIEEYLSNQKTIQVSINTLSAERDSLSSNLTRYTSKGFLRGDFGLSYIDRKEVSLKLKDALYWTLVMNFFAILISYLISIPLGVKSALWKLKGRKLIDSINTAFLFILYSLPNFWIGTILLVFFTTAEYSEMLDWFPTSGAQDLDFAAHPDTTLWMKFLDIAHHLILPIFCMTYGSFAYLSRQMRGSMLGVIRQDYIRTARAKGLSERKVIWKHAFRNSLFPIITLFSSIFPRALSGSIAIELIYAIPGMGQLALMSITSRDWPVVFTIVMFAAILTMIGNLIADILYAIVDPRVSFK</sequence>
<dbReference type="Pfam" id="PF00528">
    <property type="entry name" value="BPD_transp_1"/>
    <property type="match status" value="1"/>
</dbReference>
<dbReference type="GO" id="GO:0055085">
    <property type="term" value="P:transmembrane transport"/>
    <property type="evidence" value="ECO:0007669"/>
    <property type="project" value="InterPro"/>
</dbReference>
<feature type="transmembrane region" description="Helical" evidence="7">
    <location>
        <begin position="453"/>
        <end position="472"/>
    </location>
</feature>
<feature type="transmembrane region" description="Helical" evidence="7">
    <location>
        <begin position="512"/>
        <end position="537"/>
    </location>
</feature>
<organism evidence="9">
    <name type="scientific">uncultured Aureispira sp</name>
    <dbReference type="NCBI Taxonomy" id="1331704"/>
    <lineage>
        <taxon>Bacteria</taxon>
        <taxon>Pseudomonadati</taxon>
        <taxon>Bacteroidota</taxon>
        <taxon>Saprospiria</taxon>
        <taxon>Saprospirales</taxon>
        <taxon>Saprospiraceae</taxon>
        <taxon>Aureispira</taxon>
        <taxon>environmental samples</taxon>
    </lineage>
</organism>
<protein>
    <submittedName>
        <fullName evidence="9">Oligopeptide transport system permease protein OppB (TC 3.A.1.5.1)</fullName>
    </submittedName>
</protein>
<feature type="transmembrane region" description="Helical" evidence="7">
    <location>
        <begin position="9"/>
        <end position="27"/>
    </location>
</feature>
<evidence type="ECO:0000256" key="4">
    <source>
        <dbReference type="ARBA" id="ARBA00022692"/>
    </source>
</evidence>
<dbReference type="SUPFAM" id="SSF161098">
    <property type="entry name" value="MetI-like"/>
    <property type="match status" value="1"/>
</dbReference>
<dbReference type="InterPro" id="IPR035906">
    <property type="entry name" value="MetI-like_sf"/>
</dbReference>
<evidence type="ECO:0000256" key="5">
    <source>
        <dbReference type="ARBA" id="ARBA00022989"/>
    </source>
</evidence>
<evidence type="ECO:0000256" key="2">
    <source>
        <dbReference type="ARBA" id="ARBA00022448"/>
    </source>
</evidence>
<name>A0A6S6SV87_9BACT</name>
<dbReference type="InterPro" id="IPR000515">
    <property type="entry name" value="MetI-like"/>
</dbReference>
<feature type="transmembrane region" description="Helical" evidence="7">
    <location>
        <begin position="395"/>
        <end position="416"/>
    </location>
</feature>
<comment type="similarity">
    <text evidence="7">Belongs to the binding-protein-dependent transport system permease family.</text>
</comment>
<gene>
    <name evidence="9" type="ORF">HELGO_WM34466</name>
</gene>
<evidence type="ECO:0000256" key="6">
    <source>
        <dbReference type="ARBA" id="ARBA00023136"/>
    </source>
</evidence>
<keyword evidence="4 7" id="KW-0812">Transmembrane</keyword>
<evidence type="ECO:0000256" key="7">
    <source>
        <dbReference type="RuleBase" id="RU363032"/>
    </source>
</evidence>
<dbReference type="PANTHER" id="PTHR30465">
    <property type="entry name" value="INNER MEMBRANE ABC TRANSPORTER"/>
    <property type="match status" value="1"/>
</dbReference>
<proteinExistence type="inferred from homology"/>
<keyword evidence="6 7" id="KW-0472">Membrane</keyword>
<feature type="domain" description="ABC transmembrane type-1" evidence="8">
    <location>
        <begin position="353"/>
        <end position="580"/>
    </location>
</feature>
<evidence type="ECO:0000259" key="8">
    <source>
        <dbReference type="PROSITE" id="PS50928"/>
    </source>
</evidence>
<dbReference type="CDD" id="cd06261">
    <property type="entry name" value="TM_PBP2"/>
    <property type="match status" value="1"/>
</dbReference>
<dbReference type="PANTHER" id="PTHR30465:SF0">
    <property type="entry name" value="OLIGOPEPTIDE TRANSPORT SYSTEM PERMEASE PROTEIN APPB"/>
    <property type="match status" value="1"/>
</dbReference>
<feature type="transmembrane region" description="Helical" evidence="7">
    <location>
        <begin position="352"/>
        <end position="374"/>
    </location>
</feature>
<dbReference type="Gene3D" id="1.10.3720.10">
    <property type="entry name" value="MetI-like"/>
    <property type="match status" value="1"/>
</dbReference>
<evidence type="ECO:0000313" key="9">
    <source>
        <dbReference type="EMBL" id="CAA6806480.1"/>
    </source>
</evidence>
<feature type="transmembrane region" description="Helical" evidence="7">
    <location>
        <begin position="557"/>
        <end position="583"/>
    </location>
</feature>
<keyword evidence="2 7" id="KW-0813">Transport</keyword>
<evidence type="ECO:0000256" key="1">
    <source>
        <dbReference type="ARBA" id="ARBA00004651"/>
    </source>
</evidence>
<reference evidence="9" key="1">
    <citation type="submission" date="2020-01" db="EMBL/GenBank/DDBJ databases">
        <authorList>
            <person name="Meier V. D."/>
            <person name="Meier V D."/>
        </authorList>
    </citation>
    <scope>NUCLEOTIDE SEQUENCE</scope>
    <source>
        <strain evidence="9">HLG_WM_MAG_10</strain>
    </source>
</reference>
<evidence type="ECO:0000256" key="3">
    <source>
        <dbReference type="ARBA" id="ARBA00022475"/>
    </source>
</evidence>
<keyword evidence="3" id="KW-1003">Cell membrane</keyword>